<dbReference type="AlphaFoldDB" id="A0A1V3WUN8"/>
<feature type="region of interest" description="Disordered" evidence="1">
    <location>
        <begin position="1"/>
        <end position="81"/>
    </location>
</feature>
<accession>A0A1V3WUN8</accession>
<gene>
    <name evidence="2" type="ORF">BZL30_6244</name>
</gene>
<sequence length="128" mass="12624">MRGPRRMAVGKRRDWGNGGPVRPGAWSKRRERGNGGNGGAAGWFGAGGAGGSGGMGGSTISGSIGGTGGNGGNGGVGGLMYGDAGAGATAVPVGGIVWRERRYGRQRRRRGLFGTGGPARTAGPADRQ</sequence>
<feature type="compositionally biased region" description="Basic residues" evidence="1">
    <location>
        <begin position="1"/>
        <end position="10"/>
    </location>
</feature>
<feature type="compositionally biased region" description="Gly residues" evidence="1">
    <location>
        <begin position="34"/>
        <end position="80"/>
    </location>
</feature>
<dbReference type="EMBL" id="MVBM01000006">
    <property type="protein sequence ID" value="OOK70647.1"/>
    <property type="molecule type" value="Genomic_DNA"/>
</dbReference>
<protein>
    <submittedName>
        <fullName evidence="2">Uncharacterized protein</fullName>
    </submittedName>
</protein>
<feature type="region of interest" description="Disordered" evidence="1">
    <location>
        <begin position="101"/>
        <end position="128"/>
    </location>
</feature>
<reference evidence="2 3" key="1">
    <citation type="submission" date="2017-02" db="EMBL/GenBank/DDBJ databases">
        <title>Complete genome sequences of Mycobacterium kansasii strains isolated from rhesus macaques.</title>
        <authorList>
            <person name="Panda A."/>
            <person name="Nagaraj S."/>
            <person name="Zhao X."/>
            <person name="Tettelin H."/>
            <person name="Detolla L.J."/>
        </authorList>
    </citation>
    <scope>NUCLEOTIDE SEQUENCE [LARGE SCALE GENOMIC DNA]</scope>
    <source>
        <strain evidence="2 3">11-3813</strain>
    </source>
</reference>
<feature type="compositionally biased region" description="Low complexity" evidence="1">
    <location>
        <begin position="118"/>
        <end position="128"/>
    </location>
</feature>
<organism evidence="2 3">
    <name type="scientific">Mycobacterium kansasii</name>
    <dbReference type="NCBI Taxonomy" id="1768"/>
    <lineage>
        <taxon>Bacteria</taxon>
        <taxon>Bacillati</taxon>
        <taxon>Actinomycetota</taxon>
        <taxon>Actinomycetes</taxon>
        <taxon>Mycobacteriales</taxon>
        <taxon>Mycobacteriaceae</taxon>
        <taxon>Mycobacterium</taxon>
    </lineage>
</organism>
<name>A0A1V3WUN8_MYCKA</name>
<dbReference type="Proteomes" id="UP000189229">
    <property type="component" value="Unassembled WGS sequence"/>
</dbReference>
<evidence type="ECO:0000313" key="2">
    <source>
        <dbReference type="EMBL" id="OOK70647.1"/>
    </source>
</evidence>
<evidence type="ECO:0000313" key="3">
    <source>
        <dbReference type="Proteomes" id="UP000189229"/>
    </source>
</evidence>
<comment type="caution">
    <text evidence="2">The sequence shown here is derived from an EMBL/GenBank/DDBJ whole genome shotgun (WGS) entry which is preliminary data.</text>
</comment>
<proteinExistence type="predicted"/>
<evidence type="ECO:0000256" key="1">
    <source>
        <dbReference type="SAM" id="MobiDB-lite"/>
    </source>
</evidence>